<dbReference type="PANTHER" id="PTHR36922">
    <property type="entry name" value="BLL2446 PROTEIN"/>
    <property type="match status" value="1"/>
</dbReference>
<gene>
    <name evidence="1" type="ORF">PAM7066_02634</name>
</gene>
<dbReference type="InterPro" id="IPR034660">
    <property type="entry name" value="DinB/YfiT-like"/>
</dbReference>
<dbReference type="Gene3D" id="1.20.120.450">
    <property type="entry name" value="dinb family like domain"/>
    <property type="match status" value="1"/>
</dbReference>
<dbReference type="AlphaFoldDB" id="A0A1Y5T3S3"/>
<dbReference type="PANTHER" id="PTHR36922:SF1">
    <property type="entry name" value="DUF1993 DOMAIN-CONTAINING PROTEIN"/>
    <property type="match status" value="1"/>
</dbReference>
<name>A0A1Y5T3S3_9RHOB</name>
<evidence type="ECO:0008006" key="3">
    <source>
        <dbReference type="Google" id="ProtNLM"/>
    </source>
</evidence>
<dbReference type="SUPFAM" id="SSF109854">
    <property type="entry name" value="DinB/YfiT-like putative metalloenzymes"/>
    <property type="match status" value="1"/>
</dbReference>
<proteinExistence type="predicted"/>
<dbReference type="EMBL" id="FWFV01000007">
    <property type="protein sequence ID" value="SLN55271.1"/>
    <property type="molecule type" value="Genomic_DNA"/>
</dbReference>
<reference evidence="1 2" key="1">
    <citation type="submission" date="2017-03" db="EMBL/GenBank/DDBJ databases">
        <authorList>
            <person name="Afonso C.L."/>
            <person name="Miller P.J."/>
            <person name="Scott M.A."/>
            <person name="Spackman E."/>
            <person name="Goraichik I."/>
            <person name="Dimitrov K.M."/>
            <person name="Suarez D.L."/>
            <person name="Swayne D.E."/>
        </authorList>
    </citation>
    <scope>NUCLEOTIDE SEQUENCE [LARGE SCALE GENOMIC DNA]</scope>
    <source>
        <strain evidence="1 2">CECT 7066</strain>
    </source>
</reference>
<accession>A0A1Y5T3S3</accession>
<keyword evidence="2" id="KW-1185">Reference proteome</keyword>
<sequence>METNRLALKSALHALDRAEALLAIAARHDLLGARLAPDMWTLRQQLFSAIGFTRRAVLPLKGIAPERVEADLTEEGLRATIFAARAEIAAAEGPAPERIAHLAGEATLDQTAEDYLATFALPNLWFHLSMTYAILRAAGVDLGKADFDGLHIYS</sequence>
<organism evidence="1 2">
    <name type="scientific">Palleronia marisminoris</name>
    <dbReference type="NCBI Taxonomy" id="315423"/>
    <lineage>
        <taxon>Bacteria</taxon>
        <taxon>Pseudomonadati</taxon>
        <taxon>Pseudomonadota</taxon>
        <taxon>Alphaproteobacteria</taxon>
        <taxon>Rhodobacterales</taxon>
        <taxon>Roseobacteraceae</taxon>
        <taxon>Palleronia</taxon>
    </lineage>
</organism>
<dbReference type="Pfam" id="PF09351">
    <property type="entry name" value="DUF1993"/>
    <property type="match status" value="1"/>
</dbReference>
<dbReference type="STRING" id="315423.SAMN04488020_107161"/>
<protein>
    <recommendedName>
        <fullName evidence="3">DUF1993 domain-containing protein</fullName>
    </recommendedName>
</protein>
<dbReference type="OrthoDB" id="338237at2"/>
<evidence type="ECO:0000313" key="1">
    <source>
        <dbReference type="EMBL" id="SLN55271.1"/>
    </source>
</evidence>
<dbReference type="Proteomes" id="UP000193870">
    <property type="component" value="Unassembled WGS sequence"/>
</dbReference>
<dbReference type="RefSeq" id="WP_085854629.1">
    <property type="nucleotide sequence ID" value="NZ_FOPF01000007.1"/>
</dbReference>
<evidence type="ECO:0000313" key="2">
    <source>
        <dbReference type="Proteomes" id="UP000193870"/>
    </source>
</evidence>
<dbReference type="InterPro" id="IPR018531">
    <property type="entry name" value="DUF1993"/>
</dbReference>